<dbReference type="EMBL" id="CAKKNT010000008">
    <property type="protein sequence ID" value="CAH0418381.1"/>
    <property type="molecule type" value="Genomic_DNA"/>
</dbReference>
<comment type="caution">
    <text evidence="1">The sequence shown here is derived from an EMBL/GenBank/DDBJ whole genome shotgun (WGS) entry which is preliminary data.</text>
</comment>
<gene>
    <name evidence="1" type="ORF">WGH24286_00799</name>
</gene>
<accession>A0ABN8BP41</accession>
<evidence type="ECO:0000313" key="2">
    <source>
        <dbReference type="Proteomes" id="UP000789719"/>
    </source>
</evidence>
<reference evidence="1 2" key="1">
    <citation type="submission" date="2021-11" db="EMBL/GenBank/DDBJ databases">
        <authorList>
            <person name="Depoorter E."/>
        </authorList>
    </citation>
    <scope>NUCLEOTIDE SEQUENCE [LARGE SCALE GENOMIC DNA]</scope>
    <source>
        <strain evidence="1 2">LMG 24286</strain>
    </source>
</reference>
<dbReference type="Proteomes" id="UP000789719">
    <property type="component" value="Unassembled WGS sequence"/>
</dbReference>
<sequence length="208" mass="23422">MSSRFEKSFKVTVDLAGEFYPENANKRIGSKAHYILDQAITTLTIGIITKGLDIPEPHISLAADKLTFYRVYNQTTNSLALDPNHITIHVGILRAFGNALTQGGDLNAGTLLNTYATYLEIQTPEHTFKYRVSSLRLYLAIARGAMADWGWQVIDDLKLFPKAQNYSLENYRDFEQFLNDPEKGFTAYTQAADYPDVINYDGSQILPN</sequence>
<name>A0ABN8BP41_9LACO</name>
<evidence type="ECO:0000313" key="1">
    <source>
        <dbReference type="EMBL" id="CAH0418381.1"/>
    </source>
</evidence>
<proteinExistence type="predicted"/>
<protein>
    <submittedName>
        <fullName evidence="1">Uncharacterized protein</fullName>
    </submittedName>
</protein>
<organism evidence="1 2">
    <name type="scientific">Periweissella ghanensis</name>
    <dbReference type="NCBI Taxonomy" id="467997"/>
    <lineage>
        <taxon>Bacteria</taxon>
        <taxon>Bacillati</taxon>
        <taxon>Bacillota</taxon>
        <taxon>Bacilli</taxon>
        <taxon>Lactobacillales</taxon>
        <taxon>Lactobacillaceae</taxon>
        <taxon>Periweissella</taxon>
    </lineage>
</organism>
<dbReference type="RefSeq" id="WP_230098474.1">
    <property type="nucleotide sequence ID" value="NZ_CAKKNT010000008.1"/>
</dbReference>
<keyword evidence="2" id="KW-1185">Reference proteome</keyword>